<protein>
    <submittedName>
        <fullName evidence="3">Uncharacterized protein</fullName>
    </submittedName>
</protein>
<dbReference type="AlphaFoldDB" id="A0A059EW76"/>
<proteinExistence type="predicted"/>
<accession>A0A059EW76</accession>
<reference evidence="4" key="1">
    <citation type="submission" date="2013-02" db="EMBL/GenBank/DDBJ databases">
        <authorList>
            <consortium name="The Broad Institute Genome Sequencing Platform"/>
            <person name="Cuomo C."/>
            <person name="Becnel J."/>
            <person name="Sanscrainte N."/>
            <person name="Walker B."/>
            <person name="Young S.K."/>
            <person name="Zeng Q."/>
            <person name="Gargeya S."/>
            <person name="Fitzgerald M."/>
            <person name="Haas B."/>
            <person name="Abouelleil A."/>
            <person name="Alvarado L."/>
            <person name="Arachchi H.M."/>
            <person name="Berlin A.M."/>
            <person name="Chapman S.B."/>
            <person name="Dewar J."/>
            <person name="Goldberg J."/>
            <person name="Griggs A."/>
            <person name="Gujja S."/>
            <person name="Hansen M."/>
            <person name="Howarth C."/>
            <person name="Imamovic A."/>
            <person name="Larimer J."/>
            <person name="McCowan C."/>
            <person name="Murphy C."/>
            <person name="Neiman D."/>
            <person name="Pearson M."/>
            <person name="Priest M."/>
            <person name="Roberts A."/>
            <person name="Saif S."/>
            <person name="Shea T."/>
            <person name="Sisk P."/>
            <person name="Sykes S."/>
            <person name="Wortman J."/>
            <person name="Nusbaum C."/>
            <person name="Birren B."/>
        </authorList>
    </citation>
    <scope>NUCLEOTIDE SEQUENCE [LARGE SCALE GENOMIC DNA]</scope>
    <source>
        <strain evidence="4">PRA339</strain>
    </source>
</reference>
<keyword evidence="4" id="KW-1185">Reference proteome</keyword>
<dbReference type="EMBL" id="KK365371">
    <property type="protein sequence ID" value="KCZ79102.1"/>
    <property type="molecule type" value="Genomic_DNA"/>
</dbReference>
<dbReference type="OrthoDB" id="10432735at2759"/>
<feature type="signal peptide" evidence="2">
    <location>
        <begin position="1"/>
        <end position="26"/>
    </location>
</feature>
<sequence length="266" mass="30203">MRRNLFHFLAILQILLILFAVKNVRSDENKDEEKDKEKDTEKDKEKDEGKESEKETSDKKIKTCGAGYTAECVAIGGLEEQEEEAPKDCTEYKVELVKEDQKAVDVNPECTEIAAEAKAKGLVPVSTFTLFTSPNTILSEGVPRNLLALTESLFMNAINHGGSETSPKGQKYVFLKGSVARGFGGHPPKDKKQKKKEDEEKKKKEEEEKKKKEEEEKKKKEDEEKKKKKEDEEKEKEGDEKEGDKKSELLERAGSNLMEKDDSPLF</sequence>
<gene>
    <name evidence="3" type="ORF">H312_03514</name>
</gene>
<feature type="region of interest" description="Disordered" evidence="1">
    <location>
        <begin position="178"/>
        <end position="266"/>
    </location>
</feature>
<evidence type="ECO:0000256" key="1">
    <source>
        <dbReference type="SAM" id="MobiDB-lite"/>
    </source>
</evidence>
<organism evidence="3 4">
    <name type="scientific">Anncaliia algerae PRA339</name>
    <dbReference type="NCBI Taxonomy" id="1288291"/>
    <lineage>
        <taxon>Eukaryota</taxon>
        <taxon>Fungi</taxon>
        <taxon>Fungi incertae sedis</taxon>
        <taxon>Microsporidia</taxon>
        <taxon>Tubulinosematoidea</taxon>
        <taxon>Tubulinosematidae</taxon>
        <taxon>Anncaliia</taxon>
    </lineage>
</organism>
<feature type="compositionally biased region" description="Basic and acidic residues" evidence="1">
    <location>
        <begin position="187"/>
        <end position="251"/>
    </location>
</feature>
<evidence type="ECO:0000256" key="2">
    <source>
        <dbReference type="SAM" id="SignalP"/>
    </source>
</evidence>
<keyword evidence="2" id="KW-0732">Signal</keyword>
<dbReference type="VEuPathDB" id="MicrosporidiaDB:H312_03514"/>
<dbReference type="Proteomes" id="UP000030655">
    <property type="component" value="Unassembled WGS sequence"/>
</dbReference>
<evidence type="ECO:0000313" key="4">
    <source>
        <dbReference type="Proteomes" id="UP000030655"/>
    </source>
</evidence>
<name>A0A059EW76_9MICR</name>
<reference evidence="3 4" key="2">
    <citation type="submission" date="2014-03" db="EMBL/GenBank/DDBJ databases">
        <title>The Genome Sequence of Anncaliia algerae insect isolate PRA339.</title>
        <authorList>
            <consortium name="The Broad Institute Genome Sequencing Platform"/>
            <consortium name="The Broad Institute Genome Sequencing Center for Infectious Disease"/>
            <person name="Cuomo C."/>
            <person name="Becnel J."/>
            <person name="Sanscrainte N."/>
            <person name="Walker B."/>
            <person name="Young S.K."/>
            <person name="Zeng Q."/>
            <person name="Gargeya S."/>
            <person name="Fitzgerald M."/>
            <person name="Haas B."/>
            <person name="Abouelleil A."/>
            <person name="Alvarado L."/>
            <person name="Arachchi H.M."/>
            <person name="Berlin A.M."/>
            <person name="Chapman S.B."/>
            <person name="Dewar J."/>
            <person name="Goldberg J."/>
            <person name="Griggs A."/>
            <person name="Gujja S."/>
            <person name="Hansen M."/>
            <person name="Howarth C."/>
            <person name="Imamovic A."/>
            <person name="Larimer J."/>
            <person name="McCowan C."/>
            <person name="Murphy C."/>
            <person name="Neiman D."/>
            <person name="Pearson M."/>
            <person name="Priest M."/>
            <person name="Roberts A."/>
            <person name="Saif S."/>
            <person name="Shea T."/>
            <person name="Sisk P."/>
            <person name="Sykes S."/>
            <person name="Wortman J."/>
            <person name="Nusbaum C."/>
            <person name="Birren B."/>
        </authorList>
    </citation>
    <scope>NUCLEOTIDE SEQUENCE [LARGE SCALE GENOMIC DNA]</scope>
    <source>
        <strain evidence="3 4">PRA339</strain>
    </source>
</reference>
<evidence type="ECO:0000313" key="3">
    <source>
        <dbReference type="EMBL" id="KCZ79102.1"/>
    </source>
</evidence>
<dbReference type="HOGENOM" id="CLU_1045754_0_0_1"/>
<feature type="chain" id="PRO_5001571622" evidence="2">
    <location>
        <begin position="27"/>
        <end position="266"/>
    </location>
</feature>
<feature type="region of interest" description="Disordered" evidence="1">
    <location>
        <begin position="26"/>
        <end position="60"/>
    </location>
</feature>